<feature type="region of interest" description="Disordered" evidence="3">
    <location>
        <begin position="353"/>
        <end position="373"/>
    </location>
</feature>
<dbReference type="Pfam" id="PF02732">
    <property type="entry name" value="ERCC4"/>
    <property type="match status" value="1"/>
</dbReference>
<dbReference type="GO" id="GO:0046872">
    <property type="term" value="F:metal ion binding"/>
    <property type="evidence" value="ECO:0007669"/>
    <property type="project" value="UniProtKB-UniRule"/>
</dbReference>
<dbReference type="GO" id="GO:0006308">
    <property type="term" value="P:DNA catabolic process"/>
    <property type="evidence" value="ECO:0007669"/>
    <property type="project" value="UniProtKB-UniRule"/>
</dbReference>
<dbReference type="GO" id="GO:0048257">
    <property type="term" value="F:3'-flap endonuclease activity"/>
    <property type="evidence" value="ECO:0007669"/>
    <property type="project" value="TreeGrafter"/>
</dbReference>
<keyword evidence="2" id="KW-0255">Endonuclease</keyword>
<dbReference type="InterPro" id="IPR006166">
    <property type="entry name" value="ERCC4_domain"/>
</dbReference>
<dbReference type="GO" id="GO:0048476">
    <property type="term" value="C:Holliday junction resolvase complex"/>
    <property type="evidence" value="ECO:0007669"/>
    <property type="project" value="UniProtKB-UniRule"/>
</dbReference>
<feature type="compositionally biased region" description="Gly residues" evidence="3">
    <location>
        <begin position="9"/>
        <end position="36"/>
    </location>
</feature>
<name>A0A8J2S4P8_9STRA</name>
<dbReference type="Proteomes" id="UP000789595">
    <property type="component" value="Unassembled WGS sequence"/>
</dbReference>
<evidence type="ECO:0000256" key="2">
    <source>
        <dbReference type="RuleBase" id="RU369042"/>
    </source>
</evidence>
<dbReference type="GO" id="GO:0000727">
    <property type="term" value="P:double-strand break repair via break-induced replication"/>
    <property type="evidence" value="ECO:0007669"/>
    <property type="project" value="UniProtKB-UniRule"/>
</dbReference>
<dbReference type="GO" id="GO:0000712">
    <property type="term" value="P:resolution of meiotic recombination intermediates"/>
    <property type="evidence" value="ECO:0007669"/>
    <property type="project" value="TreeGrafter"/>
</dbReference>
<organism evidence="5 6">
    <name type="scientific">Pelagomonas calceolata</name>
    <dbReference type="NCBI Taxonomy" id="35677"/>
    <lineage>
        <taxon>Eukaryota</taxon>
        <taxon>Sar</taxon>
        <taxon>Stramenopiles</taxon>
        <taxon>Ochrophyta</taxon>
        <taxon>Pelagophyceae</taxon>
        <taxon>Pelagomonadales</taxon>
        <taxon>Pelagomonadaceae</taxon>
        <taxon>Pelagomonas</taxon>
    </lineage>
</organism>
<feature type="region of interest" description="Disordered" evidence="3">
    <location>
        <begin position="1"/>
        <end position="36"/>
    </location>
</feature>
<evidence type="ECO:0000313" key="5">
    <source>
        <dbReference type="EMBL" id="CAH0364722.1"/>
    </source>
</evidence>
<evidence type="ECO:0000256" key="1">
    <source>
        <dbReference type="ARBA" id="ARBA00022801"/>
    </source>
</evidence>
<dbReference type="InterPro" id="IPR033309">
    <property type="entry name" value="Mus81"/>
</dbReference>
<comment type="function">
    <text evidence="2">Interacts with EME1 to form a DNA structure-specific endonuclease with substrate preference for branched DNA structures with a 5'-end at the branch nick. Typical substrates include 3'-flap structures, D-loops, replication forks and nicked Holliday junctions. May be required in mitosis for the processing of stalled or collapsed replication fork intermediates. May be required in meiosis for the repair of meiosis-specific double strand breaks subsequent to single-end invasion (SEI).</text>
</comment>
<keyword evidence="2" id="KW-0540">Nuclease</keyword>
<dbReference type="InterPro" id="IPR011335">
    <property type="entry name" value="Restrct_endonuc-II-like"/>
</dbReference>
<comment type="cofactor">
    <cofactor evidence="2">
        <name>Mg(2+)</name>
        <dbReference type="ChEBI" id="CHEBI:18420"/>
    </cofactor>
</comment>
<dbReference type="OrthoDB" id="5963188at2759"/>
<evidence type="ECO:0000259" key="4">
    <source>
        <dbReference type="SMART" id="SM00891"/>
    </source>
</evidence>
<keyword evidence="2" id="KW-0234">DNA repair</keyword>
<dbReference type="GO" id="GO:0031573">
    <property type="term" value="P:mitotic intra-S DNA damage checkpoint signaling"/>
    <property type="evidence" value="ECO:0007669"/>
    <property type="project" value="TreeGrafter"/>
</dbReference>
<dbReference type="PANTHER" id="PTHR13451">
    <property type="entry name" value="CLASS II CROSSOVER JUNCTION ENDONUCLEASE MUS81"/>
    <property type="match status" value="1"/>
</dbReference>
<dbReference type="GO" id="GO:0008821">
    <property type="term" value="F:crossover junction DNA endonuclease activity"/>
    <property type="evidence" value="ECO:0007669"/>
    <property type="project" value="UniProtKB-UniRule"/>
</dbReference>
<dbReference type="SUPFAM" id="SSF52980">
    <property type="entry name" value="Restriction endonuclease-like"/>
    <property type="match status" value="1"/>
</dbReference>
<keyword evidence="2" id="KW-0233">DNA recombination</keyword>
<dbReference type="AlphaFoldDB" id="A0A8J2S4P8"/>
<dbReference type="EC" id="3.1.22.-" evidence="2"/>
<evidence type="ECO:0000313" key="6">
    <source>
        <dbReference type="Proteomes" id="UP000789595"/>
    </source>
</evidence>
<dbReference type="SMART" id="SM00891">
    <property type="entry name" value="ERCC4"/>
    <property type="match status" value="1"/>
</dbReference>
<protein>
    <recommendedName>
        <fullName evidence="2">Crossover junction endonuclease MUS81</fullName>
        <ecNumber evidence="2">3.1.22.-</ecNumber>
    </recommendedName>
</protein>
<comment type="similarity">
    <text evidence="2">Belongs to the XPF family.</text>
</comment>
<keyword evidence="1 2" id="KW-0378">Hydrolase</keyword>
<comment type="subunit">
    <text evidence="2">Interacts with EME1.</text>
</comment>
<keyword evidence="2" id="KW-0539">Nucleus</keyword>
<evidence type="ECO:0000256" key="3">
    <source>
        <dbReference type="SAM" id="MobiDB-lite"/>
    </source>
</evidence>
<accession>A0A8J2S4P8</accession>
<keyword evidence="2" id="KW-0227">DNA damage</keyword>
<keyword evidence="2" id="KW-0460">Magnesium</keyword>
<comment type="caution">
    <text evidence="5">The sequence shown here is derived from an EMBL/GenBank/DDBJ whole genome shotgun (WGS) entry which is preliminary data.</text>
</comment>
<sequence>MARTINRGAGRGGGRGGNYGRGRGYGRGKGGGRGGRQGVLWTRKARECNTPCHNAANNDLRDRYRKYYEFICATNEETRQEPGTYLKVLKGLYYHGEEVDSYDAALRVKGVGPMHARKCASAVRWREHLDANITPIQRGRWAAPPRQEGQKPRWWRVETVEVPTTGKCMARRQWGLEGTAGYDEDFKDFSERRKCDSDVASWIRRKEGEGYQRSAHGGDDGADHYLPPQEEEEQREVVPRVRRSKYGPRFLDKDTGSLSGVCALLVALHRRSPLDKATLAQEAQQHTRVAMTANGQQWYGGIKSLDTLLKNDIVEPVPHDVRRYRLTSEAGSGLVSGVELARDVDARYRKELEHAAPQRDDDSDEEAPQKRRRSCLERLRNDVDGARPFLDVYDITLYVDSREKRKNDNHEADAIVGLLHQGAQAMSVKKAPLQVGDYLFIATPKNEQQYDTFWRDRGIVVGSCIERKCASDFHTTVKGKSHHRKQTLALSRCGVPASYVIEGDIDALDICSLDKQDLHDEMARLEIQLGFTVHRSPSFEHTVRYLQGLDAYLRDDLRRKTVDDVLKNAMAYRDIIQSLGIDEKQWDLKARFGAFLLHVPGVKNEYVAHILAKYPTFALLKRALDSHSLEEPLLTRVLVPGSRRRADAKKIADFFVLRDYPVTG</sequence>
<feature type="domain" description="ERCC4" evidence="4">
    <location>
        <begin position="396"/>
        <end position="505"/>
    </location>
</feature>
<gene>
    <name evidence="5" type="ORF">PECAL_1P11000</name>
</gene>
<dbReference type="GO" id="GO:0005634">
    <property type="term" value="C:nucleus"/>
    <property type="evidence" value="ECO:0007669"/>
    <property type="project" value="UniProtKB-SubCell"/>
</dbReference>
<dbReference type="GO" id="GO:0003677">
    <property type="term" value="F:DNA binding"/>
    <property type="evidence" value="ECO:0007669"/>
    <property type="project" value="UniProtKB-UniRule"/>
</dbReference>
<dbReference type="PANTHER" id="PTHR13451:SF0">
    <property type="entry name" value="CROSSOVER JUNCTION ENDONUCLEASE MUS81"/>
    <property type="match status" value="1"/>
</dbReference>
<reference evidence="5" key="1">
    <citation type="submission" date="2021-11" db="EMBL/GenBank/DDBJ databases">
        <authorList>
            <consortium name="Genoscope - CEA"/>
            <person name="William W."/>
        </authorList>
    </citation>
    <scope>NUCLEOTIDE SEQUENCE</scope>
</reference>
<proteinExistence type="inferred from homology"/>
<feature type="compositionally biased region" description="Basic and acidic residues" evidence="3">
    <location>
        <begin position="209"/>
        <end position="223"/>
    </location>
</feature>
<comment type="subcellular location">
    <subcellularLocation>
        <location evidence="2">Nucleus</location>
    </subcellularLocation>
</comment>
<keyword evidence="2" id="KW-0479">Metal-binding</keyword>
<dbReference type="EMBL" id="CAKKNE010000001">
    <property type="protein sequence ID" value="CAH0364722.1"/>
    <property type="molecule type" value="Genomic_DNA"/>
</dbReference>
<feature type="region of interest" description="Disordered" evidence="3">
    <location>
        <begin position="209"/>
        <end position="234"/>
    </location>
</feature>
<keyword evidence="6" id="KW-1185">Reference proteome</keyword>
<dbReference type="Gene3D" id="3.40.50.10130">
    <property type="match status" value="1"/>
</dbReference>